<keyword evidence="4 9" id="KW-0812">Transmembrane</keyword>
<dbReference type="PANTHER" id="PTHR37484:SF1">
    <property type="entry name" value="ROD SHAPE-DETERMINING PROTEIN MRED"/>
    <property type="match status" value="1"/>
</dbReference>
<feature type="transmembrane region" description="Helical" evidence="9">
    <location>
        <begin position="133"/>
        <end position="155"/>
    </location>
</feature>
<feature type="transmembrane region" description="Helical" evidence="9">
    <location>
        <begin position="43"/>
        <end position="66"/>
    </location>
</feature>
<feature type="transmembrane region" description="Helical" evidence="9">
    <location>
        <begin position="104"/>
        <end position="121"/>
    </location>
</feature>
<dbReference type="GO" id="GO:0005886">
    <property type="term" value="C:plasma membrane"/>
    <property type="evidence" value="ECO:0007669"/>
    <property type="project" value="UniProtKB-SubCell"/>
</dbReference>
<evidence type="ECO:0000256" key="1">
    <source>
        <dbReference type="ARBA" id="ARBA00004651"/>
    </source>
</evidence>
<sequence>MSVQRANAHWVVWVSLLVAYVLSILPMPAWLSIARPAWIPMVILYWIMALPERFGLLFAFLTGIILDVFLGTYFGQSSMGLLLVAVVVLGLHRRLRMFPWWQQAFMVFVIIGLYQMLNLWMRALLGGTTPSLWYLLPSVSSAALWPWVSGVLRFLRRYFRVI</sequence>
<evidence type="ECO:0000256" key="5">
    <source>
        <dbReference type="ARBA" id="ARBA00022960"/>
    </source>
</evidence>
<dbReference type="Proteomes" id="UP000028006">
    <property type="component" value="Unassembled WGS sequence"/>
</dbReference>
<name>A0A081N5D7_9GAMM</name>
<comment type="subcellular location">
    <subcellularLocation>
        <location evidence="8">Cell inner membrane</location>
    </subcellularLocation>
    <subcellularLocation>
        <location evidence="1">Cell membrane</location>
        <topology evidence="1">Multi-pass membrane protein</topology>
    </subcellularLocation>
</comment>
<feature type="transmembrane region" description="Helical" evidence="9">
    <location>
        <begin position="72"/>
        <end position="92"/>
    </location>
</feature>
<evidence type="ECO:0000256" key="7">
    <source>
        <dbReference type="ARBA" id="ARBA00023136"/>
    </source>
</evidence>
<dbReference type="GO" id="GO:0008360">
    <property type="term" value="P:regulation of cell shape"/>
    <property type="evidence" value="ECO:0007669"/>
    <property type="project" value="UniProtKB-UniRule"/>
</dbReference>
<dbReference type="NCBIfam" id="TIGR03426">
    <property type="entry name" value="shape_MreD"/>
    <property type="match status" value="1"/>
</dbReference>
<evidence type="ECO:0000256" key="6">
    <source>
        <dbReference type="ARBA" id="ARBA00022989"/>
    </source>
</evidence>
<feature type="transmembrane region" description="Helical" evidence="9">
    <location>
        <begin position="12"/>
        <end position="31"/>
    </location>
</feature>
<keyword evidence="7 8" id="KW-0472">Membrane</keyword>
<dbReference type="InterPro" id="IPR026034">
    <property type="entry name" value="MreD_proteobac"/>
</dbReference>
<keyword evidence="8" id="KW-0997">Cell inner membrane</keyword>
<evidence type="ECO:0000256" key="2">
    <source>
        <dbReference type="ARBA" id="ARBA00007776"/>
    </source>
</evidence>
<evidence type="ECO:0000256" key="8">
    <source>
        <dbReference type="PIRNR" id="PIRNR018472"/>
    </source>
</evidence>
<comment type="similarity">
    <text evidence="2 8">Belongs to the MreD family.</text>
</comment>
<dbReference type="InterPro" id="IPR007227">
    <property type="entry name" value="Cell_shape_determining_MreD"/>
</dbReference>
<dbReference type="PIRSF" id="PIRSF018472">
    <property type="entry name" value="MreD_proteobac"/>
    <property type="match status" value="1"/>
</dbReference>
<dbReference type="PANTHER" id="PTHR37484">
    <property type="entry name" value="ROD SHAPE-DETERMINING PROTEIN MRED"/>
    <property type="match status" value="1"/>
</dbReference>
<protein>
    <recommendedName>
        <fullName evidence="8">Rod shape-determining protein MreD</fullName>
    </recommendedName>
</protein>
<comment type="caution">
    <text evidence="10">The sequence shown here is derived from an EMBL/GenBank/DDBJ whole genome shotgun (WGS) entry which is preliminary data.</text>
</comment>
<evidence type="ECO:0000313" key="11">
    <source>
        <dbReference type="Proteomes" id="UP000028006"/>
    </source>
</evidence>
<proteinExistence type="inferred from homology"/>
<reference evidence="10 11" key="1">
    <citation type="submission" date="2014-06" db="EMBL/GenBank/DDBJ databases">
        <title>Whole Genome Sequences of Three Symbiotic Endozoicomonas Bacteria.</title>
        <authorList>
            <person name="Neave M.J."/>
            <person name="Apprill A."/>
            <person name="Voolstra C.R."/>
        </authorList>
    </citation>
    <scope>NUCLEOTIDE SEQUENCE [LARGE SCALE GENOMIC DNA]</scope>
    <source>
        <strain evidence="10 11">LMG 24815</strain>
    </source>
</reference>
<keyword evidence="3 8" id="KW-1003">Cell membrane</keyword>
<dbReference type="eggNOG" id="COG2891">
    <property type="taxonomic scope" value="Bacteria"/>
</dbReference>
<keyword evidence="6 9" id="KW-1133">Transmembrane helix</keyword>
<dbReference type="Pfam" id="PF04093">
    <property type="entry name" value="MreD"/>
    <property type="match status" value="1"/>
</dbReference>
<keyword evidence="11" id="KW-1185">Reference proteome</keyword>
<dbReference type="RefSeq" id="WP_034876720.1">
    <property type="nucleotide sequence ID" value="NZ_JOKG01000003.1"/>
</dbReference>
<organism evidence="10 11">
    <name type="scientific">Endozoicomonas montiporae</name>
    <dbReference type="NCBI Taxonomy" id="1027273"/>
    <lineage>
        <taxon>Bacteria</taxon>
        <taxon>Pseudomonadati</taxon>
        <taxon>Pseudomonadota</taxon>
        <taxon>Gammaproteobacteria</taxon>
        <taxon>Oceanospirillales</taxon>
        <taxon>Endozoicomonadaceae</taxon>
        <taxon>Endozoicomonas</taxon>
    </lineage>
</organism>
<evidence type="ECO:0000256" key="4">
    <source>
        <dbReference type="ARBA" id="ARBA00022692"/>
    </source>
</evidence>
<evidence type="ECO:0000256" key="9">
    <source>
        <dbReference type="SAM" id="Phobius"/>
    </source>
</evidence>
<dbReference type="AlphaFoldDB" id="A0A081N5D7"/>
<accession>A0A081N5D7</accession>
<evidence type="ECO:0000256" key="3">
    <source>
        <dbReference type="ARBA" id="ARBA00022475"/>
    </source>
</evidence>
<keyword evidence="5 8" id="KW-0133">Cell shape</keyword>
<comment type="function">
    <text evidence="8">Involved in formation of the rod shape of the cell. May also contribute to regulation of formation of penicillin-binding proteins.</text>
</comment>
<gene>
    <name evidence="10" type="ORF">GZ77_15250</name>
</gene>
<evidence type="ECO:0000313" key="10">
    <source>
        <dbReference type="EMBL" id="KEQ13660.1"/>
    </source>
</evidence>
<dbReference type="EMBL" id="JOKG01000003">
    <property type="protein sequence ID" value="KEQ13660.1"/>
    <property type="molecule type" value="Genomic_DNA"/>
</dbReference>